<feature type="transmembrane region" description="Helical" evidence="2">
    <location>
        <begin position="265"/>
        <end position="282"/>
    </location>
</feature>
<dbReference type="OMA" id="WAPIREP"/>
<reference evidence="4 5" key="1">
    <citation type="submission" date="2016-04" db="EMBL/GenBank/DDBJ databases">
        <title>Evolutionary innovation and constraint leading to complex multicellularity in the Ascomycota.</title>
        <authorList>
            <person name="Cisse O."/>
            <person name="Nguyen A."/>
            <person name="Hewitt D.A."/>
            <person name="Jedd G."/>
            <person name="Stajich J.E."/>
        </authorList>
    </citation>
    <scope>NUCLEOTIDE SEQUENCE [LARGE SCALE GENOMIC DNA]</scope>
    <source>
        <strain evidence="4 5">DAH-3</strain>
    </source>
</reference>
<feature type="region of interest" description="Disordered" evidence="1">
    <location>
        <begin position="110"/>
        <end position="138"/>
    </location>
</feature>
<dbReference type="CDD" id="cd07440">
    <property type="entry name" value="RGS"/>
    <property type="match status" value="1"/>
</dbReference>
<evidence type="ECO:0000256" key="1">
    <source>
        <dbReference type="SAM" id="MobiDB-lite"/>
    </source>
</evidence>
<dbReference type="SMART" id="SM00315">
    <property type="entry name" value="RGS"/>
    <property type="match status" value="1"/>
</dbReference>
<sequence length="327" mass="36780">MGMSRKRLPTLTEILDRKSLPPVDLFSFYIYMRDQQRSVDCITCLVSPLTVLDLDLWLDISQHTSLCRLYVRELRRSLLSSTPDLEKAESMSALNPDTYKDNLRVVSTLRGQPPSESPTFEYVDRRSPSPPVNRRPSADVSIGLATNTVGRADLRASAERILYTYLIQGAEREVPLPAHIVRSISTAIEVEGRDDPEVFDEAQEYIFQAMERDAAPGFLAAKALGNLVPSSSVLRLVIGLFALLGSLWTSFSLIFLDIKPKTTRVWLLFPFTVAMYCLLAHHFNLDPILALAGFSESTFMSFIRIREPYGISFTIIFSNQTCAQAFN</sequence>
<evidence type="ECO:0000313" key="4">
    <source>
        <dbReference type="EMBL" id="OLL22719.1"/>
    </source>
</evidence>
<keyword evidence="5" id="KW-1185">Reference proteome</keyword>
<proteinExistence type="predicted"/>
<dbReference type="Pfam" id="PF00615">
    <property type="entry name" value="RGS"/>
    <property type="match status" value="1"/>
</dbReference>
<dbReference type="OrthoDB" id="5584247at2759"/>
<dbReference type="GO" id="GO:0008104">
    <property type="term" value="P:intracellular protein localization"/>
    <property type="evidence" value="ECO:0007669"/>
    <property type="project" value="TreeGrafter"/>
</dbReference>
<protein>
    <submittedName>
        <fullName evidence="4">Protein rax1</fullName>
    </submittedName>
</protein>
<feature type="transmembrane region" description="Helical" evidence="2">
    <location>
        <begin position="236"/>
        <end position="258"/>
    </location>
</feature>
<keyword evidence="2" id="KW-0472">Membrane</keyword>
<gene>
    <name evidence="4" type="ORF">NEOLI_003075</name>
</gene>
<dbReference type="GO" id="GO:0005886">
    <property type="term" value="C:plasma membrane"/>
    <property type="evidence" value="ECO:0007669"/>
    <property type="project" value="TreeGrafter"/>
</dbReference>
<evidence type="ECO:0000256" key="2">
    <source>
        <dbReference type="SAM" id="Phobius"/>
    </source>
</evidence>
<dbReference type="STRING" id="1198029.A0A1U7LJ98"/>
<dbReference type="SUPFAM" id="SSF48097">
    <property type="entry name" value="Regulator of G-protein signaling, RGS"/>
    <property type="match status" value="1"/>
</dbReference>
<dbReference type="Gene3D" id="1.10.167.10">
    <property type="entry name" value="Regulator of G-protein Signalling 4, domain 2"/>
    <property type="match status" value="1"/>
</dbReference>
<dbReference type="AlphaFoldDB" id="A0A1U7LJ98"/>
<dbReference type="InterPro" id="IPR016137">
    <property type="entry name" value="RGS"/>
</dbReference>
<dbReference type="PANTHER" id="PTHR13155:SF1">
    <property type="entry name" value="A-KINASE ANCHOR PROTEIN 10, MITOCHONDRIAL"/>
    <property type="match status" value="1"/>
</dbReference>
<dbReference type="InterPro" id="IPR036305">
    <property type="entry name" value="RGS_sf"/>
</dbReference>
<evidence type="ECO:0000313" key="5">
    <source>
        <dbReference type="Proteomes" id="UP000186594"/>
    </source>
</evidence>
<dbReference type="InterPro" id="IPR044926">
    <property type="entry name" value="RGS_subdomain_2"/>
</dbReference>
<accession>A0A1U7LJ98</accession>
<evidence type="ECO:0000259" key="3">
    <source>
        <dbReference type="PROSITE" id="PS50132"/>
    </source>
</evidence>
<feature type="domain" description="RGS" evidence="3">
    <location>
        <begin position="158"/>
        <end position="228"/>
    </location>
</feature>
<organism evidence="4 5">
    <name type="scientific">Neolecta irregularis (strain DAH-3)</name>
    <dbReference type="NCBI Taxonomy" id="1198029"/>
    <lineage>
        <taxon>Eukaryota</taxon>
        <taxon>Fungi</taxon>
        <taxon>Dikarya</taxon>
        <taxon>Ascomycota</taxon>
        <taxon>Taphrinomycotina</taxon>
        <taxon>Neolectales</taxon>
        <taxon>Neolectaceae</taxon>
        <taxon>Neolecta</taxon>
    </lineage>
</organism>
<dbReference type="PROSITE" id="PS50132">
    <property type="entry name" value="RGS"/>
    <property type="match status" value="1"/>
</dbReference>
<name>A0A1U7LJ98_NEOID</name>
<dbReference type="EMBL" id="LXFE01002894">
    <property type="protein sequence ID" value="OLL22719.1"/>
    <property type="molecule type" value="Genomic_DNA"/>
</dbReference>
<dbReference type="Proteomes" id="UP000186594">
    <property type="component" value="Unassembled WGS sequence"/>
</dbReference>
<keyword evidence="2" id="KW-1133">Transmembrane helix</keyword>
<dbReference type="InterPro" id="IPR052246">
    <property type="entry name" value="Cell_Polariz_PKAAnc"/>
</dbReference>
<keyword evidence="2" id="KW-0812">Transmembrane</keyword>
<comment type="caution">
    <text evidence="4">The sequence shown here is derived from an EMBL/GenBank/DDBJ whole genome shotgun (WGS) entry which is preliminary data.</text>
</comment>
<dbReference type="PANTHER" id="PTHR13155">
    <property type="entry name" value="A-KINASE ANCHOR PROTEINS"/>
    <property type="match status" value="1"/>
</dbReference>